<dbReference type="EC" id="1.14.19.3" evidence="3"/>
<feature type="transmembrane region" description="Helical" evidence="1">
    <location>
        <begin position="117"/>
        <end position="138"/>
    </location>
</feature>
<accession>A0ABX0U5X3</accession>
<dbReference type="PIRSF" id="PIRSF015921">
    <property type="entry name" value="FA_sphinglp_des"/>
    <property type="match status" value="1"/>
</dbReference>
<feature type="transmembrane region" description="Helical" evidence="1">
    <location>
        <begin position="53"/>
        <end position="71"/>
    </location>
</feature>
<evidence type="ECO:0000313" key="4">
    <source>
        <dbReference type="Proteomes" id="UP000745859"/>
    </source>
</evidence>
<dbReference type="InterPro" id="IPR005804">
    <property type="entry name" value="FA_desaturase_dom"/>
</dbReference>
<feature type="transmembrane region" description="Helical" evidence="1">
    <location>
        <begin position="185"/>
        <end position="207"/>
    </location>
</feature>
<dbReference type="CDD" id="cd03506">
    <property type="entry name" value="Delta6-FADS-like"/>
    <property type="match status" value="1"/>
</dbReference>
<keyword evidence="4" id="KW-1185">Reference proteome</keyword>
<sequence>MFSLLFVPYFLLLLVPMNTIMQIIMCVIMGLGMAGVGMNVMHDSNHGSFSSKWWVNQLLGNSIYILAGNVYNWKVQHNLLHHTYTNIEGVDEDIDIQGVIRLSKHAKWKPFHKYQKVYAFFLYGLLTIQWALVVDFRQTPKYIKHGLSAEGELNPKKEWALLIMTKIVYYLFWLVLPMLVLPITWYVWFIGFFIMHYVAGFILSVVFQLAHITDSVEVISPEELEKEERSWAAHQLLETANFATKNKFVSFFLGGLNFQIEHHIFPTISHVHYKDLAKIVKKTASEFQLPYYEYETMKEALSAHINQLIILGKQPQLG</sequence>
<evidence type="ECO:0000313" key="3">
    <source>
        <dbReference type="EMBL" id="NIJ44249.1"/>
    </source>
</evidence>
<comment type="caution">
    <text evidence="3">The sequence shown here is derived from an EMBL/GenBank/DDBJ whole genome shotgun (WGS) entry which is preliminary data.</text>
</comment>
<proteinExistence type="predicted"/>
<keyword evidence="1" id="KW-1133">Transmembrane helix</keyword>
<protein>
    <submittedName>
        <fullName evidence="3">Linoleoyl-CoA desaturase</fullName>
        <ecNumber evidence="3">1.14.19.3</ecNumber>
    </submittedName>
</protein>
<dbReference type="EMBL" id="JAASQL010000001">
    <property type="protein sequence ID" value="NIJ44249.1"/>
    <property type="molecule type" value="Genomic_DNA"/>
</dbReference>
<organism evidence="3 4">
    <name type="scientific">Wenyingzhuangia heitensis</name>
    <dbReference type="NCBI Taxonomy" id="1487859"/>
    <lineage>
        <taxon>Bacteria</taxon>
        <taxon>Pseudomonadati</taxon>
        <taxon>Bacteroidota</taxon>
        <taxon>Flavobacteriia</taxon>
        <taxon>Flavobacteriales</taxon>
        <taxon>Flavobacteriaceae</taxon>
        <taxon>Wenyingzhuangia</taxon>
    </lineage>
</organism>
<keyword evidence="1" id="KW-0812">Transmembrane</keyword>
<gene>
    <name evidence="3" type="ORF">FHR24_000688</name>
</gene>
<dbReference type="Pfam" id="PF00487">
    <property type="entry name" value="FA_desaturase"/>
    <property type="match status" value="1"/>
</dbReference>
<dbReference type="Proteomes" id="UP000745859">
    <property type="component" value="Unassembled WGS sequence"/>
</dbReference>
<feature type="transmembrane region" description="Helical" evidence="1">
    <location>
        <begin position="20"/>
        <end position="41"/>
    </location>
</feature>
<name>A0ABX0U5X3_9FLAO</name>
<evidence type="ECO:0000256" key="1">
    <source>
        <dbReference type="SAM" id="Phobius"/>
    </source>
</evidence>
<keyword evidence="3" id="KW-0560">Oxidoreductase</keyword>
<reference evidence="3 4" key="1">
    <citation type="submission" date="2020-03" db="EMBL/GenBank/DDBJ databases">
        <title>Genomic Encyclopedia of Type Strains, Phase IV (KMG-IV): sequencing the most valuable type-strain genomes for metagenomic binning, comparative biology and taxonomic classification.</title>
        <authorList>
            <person name="Goeker M."/>
        </authorList>
    </citation>
    <scope>NUCLEOTIDE SEQUENCE [LARGE SCALE GENOMIC DNA]</scope>
    <source>
        <strain evidence="3 4">DSM 101599</strain>
    </source>
</reference>
<keyword evidence="1" id="KW-0472">Membrane</keyword>
<dbReference type="InterPro" id="IPR012171">
    <property type="entry name" value="Fatty_acid_desaturase"/>
</dbReference>
<dbReference type="PANTHER" id="PTHR19353:SF19">
    <property type="entry name" value="DELTA(5) FATTY ACID DESATURASE C-RELATED"/>
    <property type="match status" value="1"/>
</dbReference>
<feature type="domain" description="Fatty acid desaturase" evidence="2">
    <location>
        <begin position="21"/>
        <end position="294"/>
    </location>
</feature>
<dbReference type="PANTHER" id="PTHR19353">
    <property type="entry name" value="FATTY ACID DESATURASE 2"/>
    <property type="match status" value="1"/>
</dbReference>
<dbReference type="GO" id="GO:0016213">
    <property type="term" value="F:acyl-CoA 6-desaturase activity"/>
    <property type="evidence" value="ECO:0007669"/>
    <property type="project" value="UniProtKB-EC"/>
</dbReference>
<feature type="transmembrane region" description="Helical" evidence="1">
    <location>
        <begin position="159"/>
        <end position="179"/>
    </location>
</feature>
<evidence type="ECO:0000259" key="2">
    <source>
        <dbReference type="Pfam" id="PF00487"/>
    </source>
</evidence>